<comment type="caution">
    <text evidence="2">The sequence shown here is derived from an EMBL/GenBank/DDBJ whole genome shotgun (WGS) entry which is preliminary data.</text>
</comment>
<accession>A0ABU7KCY2</accession>
<keyword evidence="3" id="KW-1185">Reference proteome</keyword>
<evidence type="ECO:0000259" key="1">
    <source>
        <dbReference type="Pfam" id="PF09414"/>
    </source>
</evidence>
<protein>
    <submittedName>
        <fullName evidence="2">RNA ligase family protein</fullName>
    </submittedName>
</protein>
<dbReference type="RefSeq" id="WP_330093859.1">
    <property type="nucleotide sequence ID" value="NZ_JAUZMY010000026.1"/>
</dbReference>
<dbReference type="GO" id="GO:0016874">
    <property type="term" value="F:ligase activity"/>
    <property type="evidence" value="ECO:0007669"/>
    <property type="project" value="UniProtKB-KW"/>
</dbReference>
<dbReference type="Pfam" id="PF09414">
    <property type="entry name" value="RNA_ligase"/>
    <property type="match status" value="1"/>
</dbReference>
<reference evidence="2 3" key="1">
    <citation type="submission" date="2023-08" db="EMBL/GenBank/DDBJ databases">
        <authorList>
            <person name="Girao M."/>
            <person name="Carvalho M.F."/>
        </authorList>
    </citation>
    <scope>NUCLEOTIDE SEQUENCE [LARGE SCALE GENOMIC DNA]</scope>
    <source>
        <strain evidence="2 3">CT-R113</strain>
    </source>
</reference>
<feature type="domain" description="RNA ligase" evidence="1">
    <location>
        <begin position="46"/>
        <end position="243"/>
    </location>
</feature>
<evidence type="ECO:0000313" key="3">
    <source>
        <dbReference type="Proteomes" id="UP001356095"/>
    </source>
</evidence>
<dbReference type="SUPFAM" id="SSF56091">
    <property type="entry name" value="DNA ligase/mRNA capping enzyme, catalytic domain"/>
    <property type="match status" value="1"/>
</dbReference>
<dbReference type="Gene3D" id="3.30.470.30">
    <property type="entry name" value="DNA ligase/mRNA capping enzyme"/>
    <property type="match status" value="1"/>
</dbReference>
<sequence length="263" mass="28913">MPILSKWLHTHINSATQYPKIPTFQKLGEKGVLTNEHNTVFPTDQTVIVTEKVDGTNARVIVDASGDLFIGSREHLLYARGDRIPNPAENIVHTLRPLTWGLPRPDDGLAVYYLEVYGSHIGSAWKQYTGHPGEFGARLFDVAYIPIEALDGPVERIAAWRKNGGQQFANEAQLAQLSHASGLPLTPRLDIIPGSCLPTTVAETHPYLCAIAGETRVALDEDAHGNAEGIVIRTPDRSHIAKVRFKDYERTARKVAEARAKAA</sequence>
<proteinExistence type="predicted"/>
<organism evidence="2 3">
    <name type="scientific">Nocardiopsis codii</name>
    <dbReference type="NCBI Taxonomy" id="3065942"/>
    <lineage>
        <taxon>Bacteria</taxon>
        <taxon>Bacillati</taxon>
        <taxon>Actinomycetota</taxon>
        <taxon>Actinomycetes</taxon>
        <taxon>Streptosporangiales</taxon>
        <taxon>Nocardiopsidaceae</taxon>
        <taxon>Nocardiopsis</taxon>
    </lineage>
</organism>
<keyword evidence="2" id="KW-0436">Ligase</keyword>
<name>A0ABU7KCY2_9ACTN</name>
<evidence type="ECO:0000313" key="2">
    <source>
        <dbReference type="EMBL" id="MEE2040090.1"/>
    </source>
</evidence>
<dbReference type="EMBL" id="JAUZMY010000026">
    <property type="protein sequence ID" value="MEE2040090.1"/>
    <property type="molecule type" value="Genomic_DNA"/>
</dbReference>
<dbReference type="InterPro" id="IPR021122">
    <property type="entry name" value="RNA_ligase_dom_REL/Rnl2"/>
</dbReference>
<gene>
    <name evidence="2" type="ORF">Q8791_23005</name>
</gene>
<dbReference type="Proteomes" id="UP001356095">
    <property type="component" value="Unassembled WGS sequence"/>
</dbReference>